<dbReference type="FunFam" id="3.30.450.40:FF:000008">
    <property type="entry name" value="GAF domain-containing proteins"/>
    <property type="match status" value="1"/>
</dbReference>
<dbReference type="SMART" id="SM00065">
    <property type="entry name" value="GAF"/>
    <property type="match status" value="1"/>
</dbReference>
<feature type="domain" description="GAF" evidence="2">
    <location>
        <begin position="8"/>
        <end position="158"/>
    </location>
</feature>
<evidence type="ECO:0000313" key="3">
    <source>
        <dbReference type="EMBL" id="TXJ59719.1"/>
    </source>
</evidence>
<dbReference type="InterPro" id="IPR003018">
    <property type="entry name" value="GAF"/>
</dbReference>
<dbReference type="GO" id="GO:0033745">
    <property type="term" value="F:L-methionine-(R)-S-oxide reductase activity"/>
    <property type="evidence" value="ECO:0007669"/>
    <property type="project" value="TreeGrafter"/>
</dbReference>
<dbReference type="OrthoDB" id="9796252at2"/>
<name>A0A5C8GD84_9BACT</name>
<comment type="similarity">
    <text evidence="1">Belongs to the free Met sulfoxide reductase family.</text>
</comment>
<dbReference type="SUPFAM" id="SSF55781">
    <property type="entry name" value="GAF domain-like"/>
    <property type="match status" value="1"/>
</dbReference>
<proteinExistence type="inferred from homology"/>
<dbReference type="EMBL" id="SDIK01000072">
    <property type="protein sequence ID" value="TXJ59719.1"/>
    <property type="molecule type" value="Genomic_DNA"/>
</dbReference>
<gene>
    <name evidence="3" type="ORF">ETF27_09160</name>
</gene>
<dbReference type="Pfam" id="PF13185">
    <property type="entry name" value="GAF_2"/>
    <property type="match status" value="1"/>
</dbReference>
<accession>A0A5C8GD84</accession>
<dbReference type="GO" id="GO:0005829">
    <property type="term" value="C:cytosol"/>
    <property type="evidence" value="ECO:0007669"/>
    <property type="project" value="TreeGrafter"/>
</dbReference>
<dbReference type="InterPro" id="IPR029016">
    <property type="entry name" value="GAF-like_dom_sf"/>
</dbReference>
<evidence type="ECO:0000313" key="4">
    <source>
        <dbReference type="Proteomes" id="UP000321612"/>
    </source>
</evidence>
<dbReference type="RefSeq" id="WP_130828341.1">
    <property type="nucleotide sequence ID" value="NZ_SDIK01000072.1"/>
</dbReference>
<dbReference type="PANTHER" id="PTHR21021">
    <property type="entry name" value="GAF/PUTATIVE CYTOSKELETAL PROTEIN"/>
    <property type="match status" value="1"/>
</dbReference>
<dbReference type="Proteomes" id="UP000321612">
    <property type="component" value="Unassembled WGS sequence"/>
</dbReference>
<evidence type="ECO:0000259" key="2">
    <source>
        <dbReference type="SMART" id="SM00065"/>
    </source>
</evidence>
<dbReference type="Gene3D" id="3.30.450.40">
    <property type="match status" value="1"/>
</dbReference>
<protein>
    <submittedName>
        <fullName evidence="3">GAF domain-containing protein</fullName>
    </submittedName>
</protein>
<reference evidence="4" key="1">
    <citation type="submission" date="2019-05" db="EMBL/GenBank/DDBJ databases">
        <title>Prevotella brunnea sp. nov., isolated from a wound of a patient.</title>
        <authorList>
            <person name="Buhl M."/>
        </authorList>
    </citation>
    <scope>NUCLEOTIDE SEQUENCE [LARGE SCALE GENOMIC DNA]</scope>
    <source>
        <strain evidence="4">A2672</strain>
    </source>
</reference>
<keyword evidence="4" id="KW-1185">Reference proteome</keyword>
<dbReference type="InterPro" id="IPR051330">
    <property type="entry name" value="Phosphatase_reg/MetRdx"/>
</dbReference>
<dbReference type="PANTHER" id="PTHR21021:SF15">
    <property type="entry name" value="FREE METHIONINE-R-SULFOXIDE REDUCTASE"/>
    <property type="match status" value="1"/>
</dbReference>
<dbReference type="AlphaFoldDB" id="A0A5C8GD84"/>
<organism evidence="3 4">
    <name type="scientific">Prevotella brunnea</name>
    <dbReference type="NCBI Taxonomy" id="2508867"/>
    <lineage>
        <taxon>Bacteria</taxon>
        <taxon>Pseudomonadati</taxon>
        <taxon>Bacteroidota</taxon>
        <taxon>Bacteroidia</taxon>
        <taxon>Bacteroidales</taxon>
        <taxon>Prevotellaceae</taxon>
        <taxon>Prevotella</taxon>
    </lineage>
</organism>
<evidence type="ECO:0000256" key="1">
    <source>
        <dbReference type="ARBA" id="ARBA00038454"/>
    </source>
</evidence>
<comment type="caution">
    <text evidence="3">The sequence shown here is derived from an EMBL/GenBank/DDBJ whole genome shotgun (WGS) entry which is preliminary data.</text>
</comment>
<sequence length="159" mass="17462">MNYNKKETYELLLKQIVALIEGEENNETGVLANVSSALHHAFDSFFWTGFYLLHSGKTLQLGPFQGTVACFNIPIGKGVCGTAIAERRTLVVPDVEEFPGHIACSSESRSEIVIPLLTTTGEPVGVLDIDSKEVNAFDETDAHYLEKIARLLTDKLYSA</sequence>